<evidence type="ECO:0000256" key="1">
    <source>
        <dbReference type="SAM" id="MobiDB-lite"/>
    </source>
</evidence>
<name>A0ABS9HWE1_9GAMM</name>
<reference evidence="3" key="2">
    <citation type="submission" date="2022-01" db="EMBL/GenBank/DDBJ databases">
        <authorList>
            <person name="Zhou L.Y."/>
        </authorList>
    </citation>
    <scope>NUCLEOTIDE SEQUENCE</scope>
    <source>
        <strain evidence="3">TLK-CK17</strain>
    </source>
</reference>
<evidence type="ECO:0000313" key="3">
    <source>
        <dbReference type="EMBL" id="MCF7223210.1"/>
    </source>
</evidence>
<proteinExistence type="predicted"/>
<evidence type="ECO:0000256" key="2">
    <source>
        <dbReference type="SAM" id="Phobius"/>
    </source>
</evidence>
<feature type="compositionally biased region" description="Low complexity" evidence="1">
    <location>
        <begin position="206"/>
        <end position="217"/>
    </location>
</feature>
<evidence type="ECO:0000313" key="4">
    <source>
        <dbReference type="Proteomes" id="UP001430796"/>
    </source>
</evidence>
<keyword evidence="4" id="KW-1185">Reference proteome</keyword>
<accession>A0ABS9HWE1</accession>
<dbReference type="EMBL" id="JAKJPO010000012">
    <property type="protein sequence ID" value="MCF7223210.1"/>
    <property type="molecule type" value="Genomic_DNA"/>
</dbReference>
<gene>
    <name evidence="3" type="ORF">L3V18_15645</name>
</gene>
<organism evidence="3 4">
    <name type="scientific">Marilutibacter chinensis</name>
    <dbReference type="NCBI Taxonomy" id="2912247"/>
    <lineage>
        <taxon>Bacteria</taxon>
        <taxon>Pseudomonadati</taxon>
        <taxon>Pseudomonadota</taxon>
        <taxon>Gammaproteobacteria</taxon>
        <taxon>Lysobacterales</taxon>
        <taxon>Lysobacteraceae</taxon>
        <taxon>Marilutibacter</taxon>
    </lineage>
</organism>
<feature type="transmembrane region" description="Helical" evidence="2">
    <location>
        <begin position="56"/>
        <end position="84"/>
    </location>
</feature>
<feature type="compositionally biased region" description="Low complexity" evidence="1">
    <location>
        <begin position="186"/>
        <end position="195"/>
    </location>
</feature>
<reference evidence="3" key="1">
    <citation type="submission" date="2022-01" db="EMBL/GenBank/DDBJ databases">
        <title>Lysobacter chinensis sp. nov., a bacterium isolated from cow dung compost.</title>
        <authorList>
            <person name="Liu Y."/>
        </authorList>
    </citation>
    <scope>NUCLEOTIDE SEQUENCE</scope>
    <source>
        <strain evidence="3">TLK-CK17</strain>
    </source>
</reference>
<dbReference type="RefSeq" id="WP_237056106.1">
    <property type="nucleotide sequence ID" value="NZ_JAKJPO010000012.1"/>
</dbReference>
<comment type="caution">
    <text evidence="3">The sequence shown here is derived from an EMBL/GenBank/DDBJ whole genome shotgun (WGS) entry which is preliminary data.</text>
</comment>
<keyword evidence="2" id="KW-0472">Membrane</keyword>
<keyword evidence="2" id="KW-0812">Transmembrane</keyword>
<feature type="compositionally biased region" description="Low complexity" evidence="1">
    <location>
        <begin position="226"/>
        <end position="236"/>
    </location>
</feature>
<feature type="compositionally biased region" description="Low complexity" evidence="1">
    <location>
        <begin position="129"/>
        <end position="148"/>
    </location>
</feature>
<feature type="compositionally biased region" description="Low complexity" evidence="1">
    <location>
        <begin position="263"/>
        <end position="273"/>
    </location>
</feature>
<feature type="compositionally biased region" description="Basic and acidic residues" evidence="1">
    <location>
        <begin position="163"/>
        <end position="184"/>
    </location>
</feature>
<sequence>MTRHDHEPLTPEERALADRLARLAVRDGPPPALDAKILAAAHEAVARTPRRGRRRWLGLSGGAGGLVTGLGLAASLTLVLGVVWQLRPGDSVLPQVGEGPAGEAEHVILVDELPSSEPRTRIVEPPPTARESAPAAAPIPSSAPSALPVTDDAAGTRSRAGHASREADMESKREAAGQEAREQASEETTQARPAMAPAPAPRPEDAATPAPTAFPVTGQVSPEPAGAPRRATYTRAARAEPERAAKLHAEEARTETQSALQEAPAAYAAPAPAIVSDTAELPPDAADSAAAASTADTEAESVALDRVEVTGSRIRSAGVAAIPVHEDRSLAPRDWLERIRARRAAGDADAARESLRLFRKAHPRVRLPDDLHELLAAPEGDGPDAP</sequence>
<feature type="compositionally biased region" description="Basic and acidic residues" evidence="1">
    <location>
        <begin position="237"/>
        <end position="254"/>
    </location>
</feature>
<feature type="region of interest" description="Disordered" evidence="1">
    <location>
        <begin position="110"/>
        <end position="300"/>
    </location>
</feature>
<feature type="compositionally biased region" description="Low complexity" evidence="1">
    <location>
        <begin position="284"/>
        <end position="296"/>
    </location>
</feature>
<protein>
    <submittedName>
        <fullName evidence="3">Uncharacterized protein</fullName>
    </submittedName>
</protein>
<dbReference type="Proteomes" id="UP001430796">
    <property type="component" value="Unassembled WGS sequence"/>
</dbReference>
<keyword evidence="2" id="KW-1133">Transmembrane helix</keyword>